<evidence type="ECO:0000259" key="9">
    <source>
        <dbReference type="PROSITE" id="PS50929"/>
    </source>
</evidence>
<dbReference type="InterPro" id="IPR027417">
    <property type="entry name" value="P-loop_NTPase"/>
</dbReference>
<feature type="transmembrane region" description="Helical" evidence="7">
    <location>
        <begin position="86"/>
        <end position="111"/>
    </location>
</feature>
<keyword evidence="6 7" id="KW-0472">Membrane</keyword>
<dbReference type="InterPro" id="IPR003439">
    <property type="entry name" value="ABC_transporter-like_ATP-bd"/>
</dbReference>
<evidence type="ECO:0000256" key="3">
    <source>
        <dbReference type="ARBA" id="ARBA00022741"/>
    </source>
</evidence>
<keyword evidence="3" id="KW-0547">Nucleotide-binding</keyword>
<dbReference type="PROSITE" id="PS50929">
    <property type="entry name" value="ABC_TM1F"/>
    <property type="match status" value="1"/>
</dbReference>
<dbReference type="SUPFAM" id="SSF52540">
    <property type="entry name" value="P-loop containing nucleoside triphosphate hydrolases"/>
    <property type="match status" value="1"/>
</dbReference>
<comment type="subcellular location">
    <subcellularLocation>
        <location evidence="1">Cell membrane</location>
        <topology evidence="1">Multi-pass membrane protein</topology>
    </subcellularLocation>
</comment>
<dbReference type="InterPro" id="IPR036640">
    <property type="entry name" value="ABC1_TM_sf"/>
</dbReference>
<keyword evidence="11" id="KW-1185">Reference proteome</keyword>
<dbReference type="PROSITE" id="PS00211">
    <property type="entry name" value="ABC_TRANSPORTER_1"/>
    <property type="match status" value="1"/>
</dbReference>
<keyword evidence="2 7" id="KW-0812">Transmembrane</keyword>
<organism evidence="10 11">
    <name type="scientific">Corallococcus soli</name>
    <dbReference type="NCBI Taxonomy" id="2710757"/>
    <lineage>
        <taxon>Bacteria</taxon>
        <taxon>Pseudomonadati</taxon>
        <taxon>Myxococcota</taxon>
        <taxon>Myxococcia</taxon>
        <taxon>Myxococcales</taxon>
        <taxon>Cystobacterineae</taxon>
        <taxon>Myxococcaceae</taxon>
        <taxon>Corallococcus</taxon>
    </lineage>
</organism>
<keyword evidence="5 7" id="KW-1133">Transmembrane helix</keyword>
<dbReference type="Proteomes" id="UP001516472">
    <property type="component" value="Unassembled WGS sequence"/>
</dbReference>
<evidence type="ECO:0000256" key="4">
    <source>
        <dbReference type="ARBA" id="ARBA00022840"/>
    </source>
</evidence>
<proteinExistence type="predicted"/>
<evidence type="ECO:0000313" key="10">
    <source>
        <dbReference type="EMBL" id="MBE4748812.1"/>
    </source>
</evidence>
<feature type="domain" description="ABC transmembrane type-1" evidence="9">
    <location>
        <begin position="42"/>
        <end position="330"/>
    </location>
</feature>
<dbReference type="InterPro" id="IPR039421">
    <property type="entry name" value="Type_1_exporter"/>
</dbReference>
<dbReference type="PANTHER" id="PTHR43394">
    <property type="entry name" value="ATP-DEPENDENT PERMEASE MDL1, MITOCHONDRIAL"/>
    <property type="match status" value="1"/>
</dbReference>
<evidence type="ECO:0000256" key="6">
    <source>
        <dbReference type="ARBA" id="ARBA00023136"/>
    </source>
</evidence>
<comment type="caution">
    <text evidence="10">The sequence shown here is derived from an EMBL/GenBank/DDBJ whole genome shotgun (WGS) entry which is preliminary data.</text>
</comment>
<gene>
    <name evidence="10" type="ORF">G4177_11630</name>
</gene>
<keyword evidence="4 10" id="KW-0067">ATP-binding</keyword>
<sequence length="611" mass="67139">MSSPEAKVQPQDPVRRQGRLAALKNILPVLQMVWESGPRTVLGSLVLRVLAALVPVAVLVVARWIVDDVVASSAAGTGMTPQLWRWVAIEFGLAVLGAVLLRGIDYLGVVLRENYTRHISLKLMEQASRLDLATYEDPSFYDRLERARVQATDRLVMVAAIARFLQLGLTTVSLCVGILVFSPWILLNIVVCLVPAAIGEAYFGAMVYALNFRHTPKRRELDYLRQLGASKESAKELKIFGLSSFLMRRYDSLSRELLTDVVALSARALSGLSVLSVVGTFGYYGAYAFVVYKAARGELTVGELTFLAGAIAGANRSLQELSVTGAGIADQALYIRDMLAFFSLAPGIRSKPDALPVPRPIRRGLEFRDVTFTYPGRTQPTLQGVSFHIAPGERLALIGENGQGKTTLVKLMMRLYDPTGGQILLDGVDLRDYALEDLWHEVGVIFQDFARYEMTATHNIAVGRIDRSEDAELIAQAAQKSLANTVIEQLPLGYAQMLGRRFEGGVDLSGGEWQKIALARAYLRDAQMLVLDEPTAALDAKAEQDVFNRFGELSAGKMALLISHRFSTVRMADRILVLEGGRIVEEGPHDLLLAGGGRYATMYETQASRYR</sequence>
<dbReference type="SMART" id="SM00382">
    <property type="entry name" value="AAA"/>
    <property type="match status" value="1"/>
</dbReference>
<dbReference type="PANTHER" id="PTHR43394:SF1">
    <property type="entry name" value="ATP-BINDING CASSETTE SUB-FAMILY B MEMBER 10, MITOCHONDRIAL"/>
    <property type="match status" value="1"/>
</dbReference>
<evidence type="ECO:0000256" key="1">
    <source>
        <dbReference type="ARBA" id="ARBA00004651"/>
    </source>
</evidence>
<dbReference type="InterPro" id="IPR011527">
    <property type="entry name" value="ABC1_TM_dom"/>
</dbReference>
<evidence type="ECO:0000259" key="8">
    <source>
        <dbReference type="PROSITE" id="PS50893"/>
    </source>
</evidence>
<name>A0ABR9PLL6_9BACT</name>
<dbReference type="Gene3D" id="3.40.50.300">
    <property type="entry name" value="P-loop containing nucleotide triphosphate hydrolases"/>
    <property type="match status" value="1"/>
</dbReference>
<dbReference type="RefSeq" id="WP_193348168.1">
    <property type="nucleotide sequence ID" value="NZ_JAAIYO010000002.1"/>
</dbReference>
<evidence type="ECO:0000313" key="11">
    <source>
        <dbReference type="Proteomes" id="UP001516472"/>
    </source>
</evidence>
<dbReference type="EMBL" id="JAAIYO010000002">
    <property type="protein sequence ID" value="MBE4748812.1"/>
    <property type="molecule type" value="Genomic_DNA"/>
</dbReference>
<dbReference type="PROSITE" id="PS50893">
    <property type="entry name" value="ABC_TRANSPORTER_2"/>
    <property type="match status" value="1"/>
</dbReference>
<feature type="transmembrane region" description="Helical" evidence="7">
    <location>
        <begin position="185"/>
        <end position="210"/>
    </location>
</feature>
<protein>
    <submittedName>
        <fullName evidence="10">ABC transporter ATP-binding protein</fullName>
    </submittedName>
</protein>
<feature type="transmembrane region" description="Helical" evidence="7">
    <location>
        <begin position="45"/>
        <end position="66"/>
    </location>
</feature>
<dbReference type="Pfam" id="PF00005">
    <property type="entry name" value="ABC_tran"/>
    <property type="match status" value="1"/>
</dbReference>
<dbReference type="Gene3D" id="1.20.1560.10">
    <property type="entry name" value="ABC transporter type 1, transmembrane domain"/>
    <property type="match status" value="1"/>
</dbReference>
<evidence type="ECO:0000256" key="5">
    <source>
        <dbReference type="ARBA" id="ARBA00022989"/>
    </source>
</evidence>
<evidence type="ECO:0000256" key="2">
    <source>
        <dbReference type="ARBA" id="ARBA00022692"/>
    </source>
</evidence>
<feature type="transmembrane region" description="Helical" evidence="7">
    <location>
        <begin position="155"/>
        <end position="179"/>
    </location>
</feature>
<feature type="transmembrane region" description="Helical" evidence="7">
    <location>
        <begin position="257"/>
        <end position="284"/>
    </location>
</feature>
<feature type="domain" description="ABC transporter" evidence="8">
    <location>
        <begin position="365"/>
        <end position="605"/>
    </location>
</feature>
<dbReference type="GO" id="GO:0005524">
    <property type="term" value="F:ATP binding"/>
    <property type="evidence" value="ECO:0007669"/>
    <property type="project" value="UniProtKB-KW"/>
</dbReference>
<dbReference type="InterPro" id="IPR003593">
    <property type="entry name" value="AAA+_ATPase"/>
</dbReference>
<dbReference type="SUPFAM" id="SSF90123">
    <property type="entry name" value="ABC transporter transmembrane region"/>
    <property type="match status" value="1"/>
</dbReference>
<evidence type="ECO:0000256" key="7">
    <source>
        <dbReference type="SAM" id="Phobius"/>
    </source>
</evidence>
<dbReference type="InterPro" id="IPR017871">
    <property type="entry name" value="ABC_transporter-like_CS"/>
</dbReference>
<reference evidence="10 11" key="1">
    <citation type="submission" date="2020-02" db="EMBL/GenBank/DDBJ databases">
        <authorList>
            <person name="Babadi Z.K."/>
            <person name="Risdian C."/>
            <person name="Ebrahimipour G.H."/>
            <person name="Wink J."/>
        </authorList>
    </citation>
    <scope>NUCLEOTIDE SEQUENCE [LARGE SCALE GENOMIC DNA]</scope>
    <source>
        <strain evidence="10 11">ZKHCc1 1396</strain>
    </source>
</reference>
<accession>A0ABR9PLL6</accession>